<gene>
    <name evidence="11" type="ORF">MNB_SV-4-903</name>
</gene>
<dbReference type="FunFam" id="2.10.230.10:FF:000002">
    <property type="entry name" value="Molecular chaperone DnaJ"/>
    <property type="match status" value="1"/>
</dbReference>
<keyword evidence="7" id="KW-0346">Stress response</keyword>
<dbReference type="PROSITE" id="PS50076">
    <property type="entry name" value="DNAJ_2"/>
    <property type="match status" value="1"/>
</dbReference>
<dbReference type="Pfam" id="PF01556">
    <property type="entry name" value="DnaJ_C"/>
    <property type="match status" value="1"/>
</dbReference>
<dbReference type="PANTHER" id="PTHR43096:SF48">
    <property type="entry name" value="CHAPERONE PROTEIN DNAJ"/>
    <property type="match status" value="1"/>
</dbReference>
<dbReference type="PROSITE" id="PS00636">
    <property type="entry name" value="DNAJ_1"/>
    <property type="match status" value="1"/>
</dbReference>
<dbReference type="GO" id="GO:0006260">
    <property type="term" value="P:DNA replication"/>
    <property type="evidence" value="ECO:0007669"/>
    <property type="project" value="UniProtKB-KW"/>
</dbReference>
<dbReference type="InterPro" id="IPR018253">
    <property type="entry name" value="DnaJ_domain_CS"/>
</dbReference>
<dbReference type="GO" id="GO:0009408">
    <property type="term" value="P:response to heat"/>
    <property type="evidence" value="ECO:0007669"/>
    <property type="project" value="InterPro"/>
</dbReference>
<dbReference type="FunFam" id="1.10.287.110:FF:000034">
    <property type="entry name" value="Chaperone protein DnaJ"/>
    <property type="match status" value="1"/>
</dbReference>
<dbReference type="SUPFAM" id="SSF49493">
    <property type="entry name" value="HSP40/DnaJ peptide-binding domain"/>
    <property type="match status" value="2"/>
</dbReference>
<keyword evidence="5" id="KW-0863">Zinc-finger</keyword>
<dbReference type="Pfam" id="PF00684">
    <property type="entry name" value="DnaJ_CXXCXGXG"/>
    <property type="match status" value="1"/>
</dbReference>
<dbReference type="InterPro" id="IPR036410">
    <property type="entry name" value="HSP_DnaJ_Cys-rich_dom_sf"/>
</dbReference>
<dbReference type="InterPro" id="IPR002939">
    <property type="entry name" value="DnaJ_C"/>
</dbReference>
<proteinExistence type="inferred from homology"/>
<name>A0A1W1E9H7_9ZZZZ</name>
<dbReference type="GO" id="GO:0005737">
    <property type="term" value="C:cytoplasm"/>
    <property type="evidence" value="ECO:0007669"/>
    <property type="project" value="TreeGrafter"/>
</dbReference>
<dbReference type="InterPro" id="IPR001305">
    <property type="entry name" value="HSP_DnaJ_Cys-rich_dom"/>
</dbReference>
<evidence type="ECO:0000313" key="11">
    <source>
        <dbReference type="EMBL" id="SFV90578.1"/>
    </source>
</evidence>
<dbReference type="GO" id="GO:0005524">
    <property type="term" value="F:ATP binding"/>
    <property type="evidence" value="ECO:0007669"/>
    <property type="project" value="InterPro"/>
</dbReference>
<evidence type="ECO:0000256" key="7">
    <source>
        <dbReference type="ARBA" id="ARBA00023016"/>
    </source>
</evidence>
<dbReference type="PROSITE" id="PS51188">
    <property type="entry name" value="ZF_CR"/>
    <property type="match status" value="1"/>
</dbReference>
<dbReference type="GO" id="GO:0031072">
    <property type="term" value="F:heat shock protein binding"/>
    <property type="evidence" value="ECO:0007669"/>
    <property type="project" value="InterPro"/>
</dbReference>
<dbReference type="InterPro" id="IPR008971">
    <property type="entry name" value="HSP40/DnaJ_pept-bd"/>
</dbReference>
<dbReference type="CDD" id="cd10747">
    <property type="entry name" value="DnaJ_C"/>
    <property type="match status" value="1"/>
</dbReference>
<evidence type="ECO:0000259" key="9">
    <source>
        <dbReference type="PROSITE" id="PS50076"/>
    </source>
</evidence>
<keyword evidence="6" id="KW-0862">Zinc</keyword>
<dbReference type="HAMAP" id="MF_01152">
    <property type="entry name" value="DnaJ"/>
    <property type="match status" value="1"/>
</dbReference>
<dbReference type="Gene3D" id="1.10.287.110">
    <property type="entry name" value="DnaJ domain"/>
    <property type="match status" value="1"/>
</dbReference>
<keyword evidence="2" id="KW-0235">DNA replication</keyword>
<keyword evidence="1" id="KW-0963">Cytoplasm</keyword>
<dbReference type="GO" id="GO:0042026">
    <property type="term" value="P:protein refolding"/>
    <property type="evidence" value="ECO:0007669"/>
    <property type="project" value="TreeGrafter"/>
</dbReference>
<feature type="domain" description="J" evidence="9">
    <location>
        <begin position="5"/>
        <end position="70"/>
    </location>
</feature>
<evidence type="ECO:0000256" key="3">
    <source>
        <dbReference type="ARBA" id="ARBA00022723"/>
    </source>
</evidence>
<evidence type="ECO:0000256" key="6">
    <source>
        <dbReference type="ARBA" id="ARBA00022833"/>
    </source>
</evidence>
<dbReference type="InterPro" id="IPR012724">
    <property type="entry name" value="DnaJ"/>
</dbReference>
<evidence type="ECO:0000256" key="5">
    <source>
        <dbReference type="ARBA" id="ARBA00022771"/>
    </source>
</evidence>
<dbReference type="Pfam" id="PF00226">
    <property type="entry name" value="DnaJ"/>
    <property type="match status" value="1"/>
</dbReference>
<dbReference type="InterPro" id="IPR001623">
    <property type="entry name" value="DnaJ_domain"/>
</dbReference>
<keyword evidence="4" id="KW-0677">Repeat</keyword>
<keyword evidence="3" id="KW-0479">Metal-binding</keyword>
<evidence type="ECO:0000256" key="2">
    <source>
        <dbReference type="ARBA" id="ARBA00022705"/>
    </source>
</evidence>
<evidence type="ECO:0000256" key="4">
    <source>
        <dbReference type="ARBA" id="ARBA00022737"/>
    </source>
</evidence>
<dbReference type="FunFam" id="2.60.260.20:FF:000013">
    <property type="entry name" value="DnaJ subfamily B member 11"/>
    <property type="match status" value="1"/>
</dbReference>
<organism evidence="11">
    <name type="scientific">hydrothermal vent metagenome</name>
    <dbReference type="NCBI Taxonomy" id="652676"/>
    <lineage>
        <taxon>unclassified sequences</taxon>
        <taxon>metagenomes</taxon>
        <taxon>ecological metagenomes</taxon>
    </lineage>
</organism>
<dbReference type="CDD" id="cd06257">
    <property type="entry name" value="DnaJ"/>
    <property type="match status" value="1"/>
</dbReference>
<dbReference type="InterPro" id="IPR036869">
    <property type="entry name" value="J_dom_sf"/>
</dbReference>
<keyword evidence="8" id="KW-0143">Chaperone</keyword>
<evidence type="ECO:0000256" key="1">
    <source>
        <dbReference type="ARBA" id="ARBA00022490"/>
    </source>
</evidence>
<evidence type="ECO:0000256" key="8">
    <source>
        <dbReference type="ARBA" id="ARBA00023186"/>
    </source>
</evidence>
<dbReference type="EMBL" id="FPIB01000017">
    <property type="protein sequence ID" value="SFV90578.1"/>
    <property type="molecule type" value="Genomic_DNA"/>
</dbReference>
<dbReference type="GO" id="GO:0008270">
    <property type="term" value="F:zinc ion binding"/>
    <property type="evidence" value="ECO:0007669"/>
    <property type="project" value="UniProtKB-KW"/>
</dbReference>
<dbReference type="Gene3D" id="2.10.230.10">
    <property type="entry name" value="Heat shock protein DnaJ, cysteine-rich domain"/>
    <property type="match status" value="1"/>
</dbReference>
<dbReference type="SUPFAM" id="SSF57938">
    <property type="entry name" value="DnaJ/Hsp40 cysteine-rich domain"/>
    <property type="match status" value="1"/>
</dbReference>
<accession>A0A1W1E9H7</accession>
<dbReference type="NCBIfam" id="NF008035">
    <property type="entry name" value="PRK10767.1"/>
    <property type="match status" value="1"/>
</dbReference>
<dbReference type="PRINTS" id="PR00625">
    <property type="entry name" value="JDOMAIN"/>
</dbReference>
<dbReference type="Gene3D" id="2.60.260.20">
    <property type="entry name" value="Urease metallochaperone UreE, N-terminal domain"/>
    <property type="match status" value="2"/>
</dbReference>
<protein>
    <submittedName>
        <fullName evidence="11">Chaperone protein DnaJ</fullName>
    </submittedName>
</protein>
<dbReference type="AlphaFoldDB" id="A0A1W1E9H7"/>
<dbReference type="SMART" id="SM00271">
    <property type="entry name" value="DnaJ"/>
    <property type="match status" value="1"/>
</dbReference>
<feature type="domain" description="CR-type" evidence="10">
    <location>
        <begin position="138"/>
        <end position="215"/>
    </location>
</feature>
<sequence length="377" mass="42361">MTEMDYYEILEVSRDCSGAELKKAYRKLALKYHPDRNPDDKEAEEKFKLINEAYQVLSDDEKRAIYDRYGKEGLQGQGAGGGFGNASMDDIMDIFNSMFGGSSGFGGGFGHSRRDPSQKYALDLEMELPLKFNEAVFGCEKKIDITYKTYCRDCEGTGAKDGKLSTCDYCGGQGQVMMRQGFMTFTQECPKCHGVGKKIEQKCPSCHGKGYETKEDTVTIKIPAGVDSGNRLRAQGYGNEAKNGQRGDLYLVFYVEEDEHFVRNGNDVYIEVPVFFTQAILGETITIPALKGELKLELKQGTKDREQFVFEGEGIADVHSGRKGRLIAQIKMVLPKKINDEQRQLLEKLQESYGVESHPHKSTFESAFDRIKGWFKG</sequence>
<reference evidence="11" key="1">
    <citation type="submission" date="2016-10" db="EMBL/GenBank/DDBJ databases">
        <authorList>
            <person name="de Groot N.N."/>
        </authorList>
    </citation>
    <scope>NUCLEOTIDE SEQUENCE</scope>
</reference>
<dbReference type="CDD" id="cd10719">
    <property type="entry name" value="DnaJ_zf"/>
    <property type="match status" value="1"/>
</dbReference>
<dbReference type="GO" id="GO:0051082">
    <property type="term" value="F:unfolded protein binding"/>
    <property type="evidence" value="ECO:0007669"/>
    <property type="project" value="InterPro"/>
</dbReference>
<dbReference type="NCBIfam" id="TIGR02349">
    <property type="entry name" value="DnaJ_bact"/>
    <property type="match status" value="1"/>
</dbReference>
<dbReference type="PANTHER" id="PTHR43096">
    <property type="entry name" value="DNAJ HOMOLOG 1, MITOCHONDRIAL-RELATED"/>
    <property type="match status" value="1"/>
</dbReference>
<dbReference type="SUPFAM" id="SSF46565">
    <property type="entry name" value="Chaperone J-domain"/>
    <property type="match status" value="1"/>
</dbReference>
<evidence type="ECO:0000259" key="10">
    <source>
        <dbReference type="PROSITE" id="PS51188"/>
    </source>
</evidence>